<dbReference type="Proteomes" id="UP001085076">
    <property type="component" value="Miscellaneous, Linkage group lg08"/>
</dbReference>
<proteinExistence type="predicted"/>
<evidence type="ECO:0000313" key="2">
    <source>
        <dbReference type="Proteomes" id="UP001085076"/>
    </source>
</evidence>
<organism evidence="1 2">
    <name type="scientific">Dioscorea zingiberensis</name>
    <dbReference type="NCBI Taxonomy" id="325984"/>
    <lineage>
        <taxon>Eukaryota</taxon>
        <taxon>Viridiplantae</taxon>
        <taxon>Streptophyta</taxon>
        <taxon>Embryophyta</taxon>
        <taxon>Tracheophyta</taxon>
        <taxon>Spermatophyta</taxon>
        <taxon>Magnoliopsida</taxon>
        <taxon>Liliopsida</taxon>
        <taxon>Dioscoreales</taxon>
        <taxon>Dioscoreaceae</taxon>
        <taxon>Dioscorea</taxon>
    </lineage>
</organism>
<sequence length="93" mass="10466">MAAEIVIEGHPVLPPLRISSAVSDNEECVTPKTEEHILKPALVCPPPPTKPITVKRRRKAAHRSFYSIPRDLTPIFLARPLTLEKKIKKIRVI</sequence>
<comment type="caution">
    <text evidence="1">The sequence shown here is derived from an EMBL/GenBank/DDBJ whole genome shotgun (WGS) entry which is preliminary data.</text>
</comment>
<name>A0A9D5H742_9LILI</name>
<dbReference type="OrthoDB" id="662905at2759"/>
<reference evidence="1" key="1">
    <citation type="submission" date="2021-03" db="EMBL/GenBank/DDBJ databases">
        <authorList>
            <person name="Li Z."/>
            <person name="Yang C."/>
        </authorList>
    </citation>
    <scope>NUCLEOTIDE SEQUENCE</scope>
    <source>
        <strain evidence="1">Dzin_1.0</strain>
        <tissue evidence="1">Leaf</tissue>
    </source>
</reference>
<gene>
    <name evidence="1" type="ORF">J5N97_026750</name>
</gene>
<dbReference type="EMBL" id="JAGGNH010000008">
    <property type="protein sequence ID" value="KAJ0965612.1"/>
    <property type="molecule type" value="Genomic_DNA"/>
</dbReference>
<evidence type="ECO:0000313" key="1">
    <source>
        <dbReference type="EMBL" id="KAJ0965612.1"/>
    </source>
</evidence>
<reference evidence="1" key="2">
    <citation type="journal article" date="2022" name="Hortic Res">
        <title>The genome of Dioscorea zingiberensis sheds light on the biosynthesis, origin and evolution of the medicinally important diosgenin saponins.</title>
        <authorList>
            <person name="Li Y."/>
            <person name="Tan C."/>
            <person name="Li Z."/>
            <person name="Guo J."/>
            <person name="Li S."/>
            <person name="Chen X."/>
            <person name="Wang C."/>
            <person name="Dai X."/>
            <person name="Yang H."/>
            <person name="Song W."/>
            <person name="Hou L."/>
            <person name="Xu J."/>
            <person name="Tong Z."/>
            <person name="Xu A."/>
            <person name="Yuan X."/>
            <person name="Wang W."/>
            <person name="Yang Q."/>
            <person name="Chen L."/>
            <person name="Sun Z."/>
            <person name="Wang K."/>
            <person name="Pan B."/>
            <person name="Chen J."/>
            <person name="Bao Y."/>
            <person name="Liu F."/>
            <person name="Qi X."/>
            <person name="Gang D.R."/>
            <person name="Wen J."/>
            <person name="Li J."/>
        </authorList>
    </citation>
    <scope>NUCLEOTIDE SEQUENCE</scope>
    <source>
        <strain evidence="1">Dzin_1.0</strain>
    </source>
</reference>
<dbReference type="AlphaFoldDB" id="A0A9D5H742"/>
<dbReference type="InterPro" id="IPR053115">
    <property type="entry name" value="CDK_inhibitor"/>
</dbReference>
<dbReference type="PANTHER" id="PTHR35162:SF2">
    <property type="entry name" value="OS08G0516600 PROTEIN"/>
    <property type="match status" value="1"/>
</dbReference>
<keyword evidence="2" id="KW-1185">Reference proteome</keyword>
<dbReference type="PANTHER" id="PTHR35162">
    <property type="entry name" value="OS08G0516600 PROTEIN"/>
    <property type="match status" value="1"/>
</dbReference>
<accession>A0A9D5H742</accession>
<protein>
    <submittedName>
        <fullName evidence="1">Uncharacterized protein</fullName>
    </submittedName>
</protein>